<name>M4B7A1_HYAAE</name>
<organism evidence="1 2">
    <name type="scientific">Hyaloperonospora arabidopsidis (strain Emoy2)</name>
    <name type="common">Downy mildew agent</name>
    <name type="synonym">Peronospora arabidopsidis</name>
    <dbReference type="NCBI Taxonomy" id="559515"/>
    <lineage>
        <taxon>Eukaryota</taxon>
        <taxon>Sar</taxon>
        <taxon>Stramenopiles</taxon>
        <taxon>Oomycota</taxon>
        <taxon>Peronosporomycetes</taxon>
        <taxon>Peronosporales</taxon>
        <taxon>Peronosporaceae</taxon>
        <taxon>Hyaloperonospora</taxon>
    </lineage>
</organism>
<dbReference type="AlphaFoldDB" id="M4B7A1"/>
<reference evidence="1" key="2">
    <citation type="submission" date="2015-06" db="UniProtKB">
        <authorList>
            <consortium name="EnsemblProtists"/>
        </authorList>
    </citation>
    <scope>IDENTIFICATION</scope>
    <source>
        <strain evidence="1">Emoy2</strain>
    </source>
</reference>
<evidence type="ECO:0000313" key="1">
    <source>
        <dbReference type="EnsemblProtists" id="HpaP802153"/>
    </source>
</evidence>
<dbReference type="Proteomes" id="UP000011713">
    <property type="component" value="Unassembled WGS sequence"/>
</dbReference>
<sequence length="106" mass="11056">MESGKLTLPPINAIVRGIMSATRVAAPGSAGQCTNGQYDVSADGNKFTLCALSDQQFLLTGSNMDIAVDFANFWGTPPNFGSRSGCKKVVKPVSVTSIGKSLLTTK</sequence>
<protein>
    <submittedName>
        <fullName evidence="1">Uncharacterized protein</fullName>
    </submittedName>
</protein>
<proteinExistence type="predicted"/>
<dbReference type="VEuPathDB" id="FungiDB:HpaG802153"/>
<dbReference type="EnsemblProtists" id="HpaT802153">
    <property type="protein sequence ID" value="HpaP802153"/>
    <property type="gene ID" value="HpaG802153"/>
</dbReference>
<reference evidence="2" key="1">
    <citation type="journal article" date="2010" name="Science">
        <title>Signatures of adaptation to obligate biotrophy in the Hyaloperonospora arabidopsidis genome.</title>
        <authorList>
            <person name="Baxter L."/>
            <person name="Tripathy S."/>
            <person name="Ishaque N."/>
            <person name="Boot N."/>
            <person name="Cabral A."/>
            <person name="Kemen E."/>
            <person name="Thines M."/>
            <person name="Ah-Fong A."/>
            <person name="Anderson R."/>
            <person name="Badejoko W."/>
            <person name="Bittner-Eddy P."/>
            <person name="Boore J.L."/>
            <person name="Chibucos M.C."/>
            <person name="Coates M."/>
            <person name="Dehal P."/>
            <person name="Delehaunty K."/>
            <person name="Dong S."/>
            <person name="Downton P."/>
            <person name="Dumas B."/>
            <person name="Fabro G."/>
            <person name="Fronick C."/>
            <person name="Fuerstenberg S.I."/>
            <person name="Fulton L."/>
            <person name="Gaulin E."/>
            <person name="Govers F."/>
            <person name="Hughes L."/>
            <person name="Humphray S."/>
            <person name="Jiang R.H."/>
            <person name="Judelson H."/>
            <person name="Kamoun S."/>
            <person name="Kyung K."/>
            <person name="Meijer H."/>
            <person name="Minx P."/>
            <person name="Morris P."/>
            <person name="Nelson J."/>
            <person name="Phuntumart V."/>
            <person name="Qutob D."/>
            <person name="Rehmany A."/>
            <person name="Rougon-Cardoso A."/>
            <person name="Ryden P."/>
            <person name="Torto-Alalibo T."/>
            <person name="Studholme D."/>
            <person name="Wang Y."/>
            <person name="Win J."/>
            <person name="Wood J."/>
            <person name="Clifton S.W."/>
            <person name="Rogers J."/>
            <person name="Van den Ackerveken G."/>
            <person name="Jones J.D."/>
            <person name="McDowell J.M."/>
            <person name="Beynon J."/>
            <person name="Tyler B.M."/>
        </authorList>
    </citation>
    <scope>NUCLEOTIDE SEQUENCE [LARGE SCALE GENOMIC DNA]</scope>
    <source>
        <strain evidence="2">Emoy2</strain>
    </source>
</reference>
<dbReference type="InParanoid" id="M4B7A1"/>
<evidence type="ECO:0000313" key="2">
    <source>
        <dbReference type="Proteomes" id="UP000011713"/>
    </source>
</evidence>
<accession>M4B7A1</accession>
<keyword evidence="2" id="KW-1185">Reference proteome</keyword>
<dbReference type="EMBL" id="JH597778">
    <property type="status" value="NOT_ANNOTATED_CDS"/>
    <property type="molecule type" value="Genomic_DNA"/>
</dbReference>
<dbReference type="HOGENOM" id="CLU_2228344_0_0_1"/>